<evidence type="ECO:0000256" key="2">
    <source>
        <dbReference type="ARBA" id="ARBA00022679"/>
    </source>
</evidence>
<dbReference type="AlphaFoldDB" id="A0A6J6NE05"/>
<dbReference type="FunFam" id="3.30.200.20:FF:000035">
    <property type="entry name" value="Serine/threonine protein kinase Stk1"/>
    <property type="match status" value="1"/>
</dbReference>
<dbReference type="GO" id="GO:0004674">
    <property type="term" value="F:protein serine/threonine kinase activity"/>
    <property type="evidence" value="ECO:0007669"/>
    <property type="project" value="UniProtKB-KW"/>
</dbReference>
<evidence type="ECO:0000256" key="4">
    <source>
        <dbReference type="ARBA" id="ARBA00022777"/>
    </source>
</evidence>
<dbReference type="PANTHER" id="PTHR43289">
    <property type="entry name" value="MITOGEN-ACTIVATED PROTEIN KINASE KINASE KINASE 20-RELATED"/>
    <property type="match status" value="1"/>
</dbReference>
<feature type="domain" description="Protein kinase" evidence="8">
    <location>
        <begin position="12"/>
        <end position="264"/>
    </location>
</feature>
<feature type="transmembrane region" description="Helical" evidence="7">
    <location>
        <begin position="289"/>
        <end position="310"/>
    </location>
</feature>
<evidence type="ECO:0000313" key="9">
    <source>
        <dbReference type="EMBL" id="CAB4684447.1"/>
    </source>
</evidence>
<protein>
    <submittedName>
        <fullName evidence="9">Unannotated protein</fullName>
    </submittedName>
</protein>
<dbReference type="InterPro" id="IPR011009">
    <property type="entry name" value="Kinase-like_dom_sf"/>
</dbReference>
<name>A0A6J6NE05_9ZZZZ</name>
<dbReference type="Gene3D" id="3.30.200.20">
    <property type="entry name" value="Phosphorylase Kinase, domain 1"/>
    <property type="match status" value="1"/>
</dbReference>
<evidence type="ECO:0000256" key="7">
    <source>
        <dbReference type="SAM" id="Phobius"/>
    </source>
</evidence>
<keyword evidence="7" id="KW-0812">Transmembrane</keyword>
<dbReference type="EMBL" id="CAEZXP010000001">
    <property type="protein sequence ID" value="CAB4684447.1"/>
    <property type="molecule type" value="Genomic_DNA"/>
</dbReference>
<gene>
    <name evidence="9" type="ORF">UFOPK2399_00180</name>
</gene>
<dbReference type="PROSITE" id="PS00108">
    <property type="entry name" value="PROTEIN_KINASE_ST"/>
    <property type="match status" value="1"/>
</dbReference>
<evidence type="ECO:0000256" key="6">
    <source>
        <dbReference type="ARBA" id="ARBA00023170"/>
    </source>
</evidence>
<dbReference type="SUPFAM" id="SSF56112">
    <property type="entry name" value="Protein kinase-like (PK-like)"/>
    <property type="match status" value="1"/>
</dbReference>
<dbReference type="SUPFAM" id="SSF49785">
    <property type="entry name" value="Galactose-binding domain-like"/>
    <property type="match status" value="1"/>
</dbReference>
<dbReference type="PANTHER" id="PTHR43289:SF6">
    <property type="entry name" value="SERINE_THREONINE-PROTEIN KINASE NEKL-3"/>
    <property type="match status" value="1"/>
</dbReference>
<keyword evidence="4" id="KW-0418">Kinase</keyword>
<evidence type="ECO:0000259" key="8">
    <source>
        <dbReference type="PROSITE" id="PS50011"/>
    </source>
</evidence>
<evidence type="ECO:0000256" key="3">
    <source>
        <dbReference type="ARBA" id="ARBA00022741"/>
    </source>
</evidence>
<keyword evidence="7" id="KW-1133">Transmembrane helix</keyword>
<proteinExistence type="predicted"/>
<dbReference type="PROSITE" id="PS00107">
    <property type="entry name" value="PROTEIN_KINASE_ATP"/>
    <property type="match status" value="1"/>
</dbReference>
<accession>A0A6J6NE05</accession>
<keyword evidence="6" id="KW-0675">Receptor</keyword>
<evidence type="ECO:0000256" key="5">
    <source>
        <dbReference type="ARBA" id="ARBA00022840"/>
    </source>
</evidence>
<dbReference type="Gene3D" id="1.10.510.10">
    <property type="entry name" value="Transferase(Phosphotransferase) domain 1"/>
    <property type="match status" value="1"/>
</dbReference>
<dbReference type="InterPro" id="IPR008979">
    <property type="entry name" value="Galactose-bd-like_sf"/>
</dbReference>
<sequence length="461" mass="48487">MTGAGEQLAGRYELQELLGQGGMAKVYRAYDHDLGRQVAVKILEPRLRDDPDAIERFRDEARRVAGLVHRNLVTVIDRGTAGRDEFIVLELVPGETLKELVRRRGSLLPNEAVAIALDIAAGLGAAHERGLVHRDVKPHNVLLHTSGVAKVTDFGVAGSGASGGRLFGTCDYLSPEQVRGEELDARADVYALGAVLYEILSGSVVFPGTTFDEVAVRHATEVAPNVRVRRPAVSLELSAVVARALEKSPSRRFATMAEFAAALRSCPEAADEDTLESVTAPSRRLRIDWAIALLSAGVVAAIGVIVAVLASGGSDLPGGGTTVVIGRTSPIVATGAYDPYGDNDEHASSAGLATDGDAATAWQTSHYTFPNGGLGKPGVGLVIDAGSTVALRRLIIVTPTPGFRAVIRVGDSPDAFEEDDSASFVATRTTTVELNGLRARYYLVWITAVPAAGVAKIAEVG</sequence>
<dbReference type="Pfam" id="PF00069">
    <property type="entry name" value="Pkinase"/>
    <property type="match status" value="1"/>
</dbReference>
<evidence type="ECO:0000256" key="1">
    <source>
        <dbReference type="ARBA" id="ARBA00022527"/>
    </source>
</evidence>
<dbReference type="CDD" id="cd14014">
    <property type="entry name" value="STKc_PknB_like"/>
    <property type="match status" value="1"/>
</dbReference>
<organism evidence="9">
    <name type="scientific">freshwater metagenome</name>
    <dbReference type="NCBI Taxonomy" id="449393"/>
    <lineage>
        <taxon>unclassified sequences</taxon>
        <taxon>metagenomes</taxon>
        <taxon>ecological metagenomes</taxon>
    </lineage>
</organism>
<keyword evidence="1" id="KW-0723">Serine/threonine-protein kinase</keyword>
<keyword evidence="3" id="KW-0547">Nucleotide-binding</keyword>
<dbReference type="InterPro" id="IPR000719">
    <property type="entry name" value="Prot_kinase_dom"/>
</dbReference>
<dbReference type="GO" id="GO:0005524">
    <property type="term" value="F:ATP binding"/>
    <property type="evidence" value="ECO:0007669"/>
    <property type="project" value="UniProtKB-KW"/>
</dbReference>
<reference evidence="9" key="1">
    <citation type="submission" date="2020-05" db="EMBL/GenBank/DDBJ databases">
        <authorList>
            <person name="Chiriac C."/>
            <person name="Salcher M."/>
            <person name="Ghai R."/>
            <person name="Kavagutti S V."/>
        </authorList>
    </citation>
    <scope>NUCLEOTIDE SEQUENCE</scope>
</reference>
<keyword evidence="5" id="KW-0067">ATP-binding</keyword>
<dbReference type="SMART" id="SM00220">
    <property type="entry name" value="S_TKc"/>
    <property type="match status" value="1"/>
</dbReference>
<dbReference type="InterPro" id="IPR017441">
    <property type="entry name" value="Protein_kinase_ATP_BS"/>
</dbReference>
<keyword evidence="7" id="KW-0472">Membrane</keyword>
<keyword evidence="2" id="KW-0808">Transferase</keyword>
<dbReference type="InterPro" id="IPR008271">
    <property type="entry name" value="Ser/Thr_kinase_AS"/>
</dbReference>
<dbReference type="PROSITE" id="PS50011">
    <property type="entry name" value="PROTEIN_KINASE_DOM"/>
    <property type="match status" value="1"/>
</dbReference>